<dbReference type="InterPro" id="IPR045527">
    <property type="entry name" value="DUF6470"/>
</dbReference>
<dbReference type="Proteomes" id="UP000602647">
    <property type="component" value="Unassembled WGS sequence"/>
</dbReference>
<sequence>MEQLLKITTVPISYKLVVNNARLERHNGSAQLEMNRERGGLRMESRQVKVKLDTYDARNSVVPTTKTAIYQAAQRGKTAAYEASAEYAQEGRLMLNTQIGEGSQTIDQILASRTAMPTGQFELAFIPTTGPDIQWQGPSLSMEYQMDKLNFDLRMDRGSVQYVPGSIEIQIEQYPEINIEYVGEPMYVPPSVAARFGGEYVDVTA</sequence>
<evidence type="ECO:0000313" key="1">
    <source>
        <dbReference type="EMBL" id="MBC6678344.1"/>
    </source>
</evidence>
<dbReference type="AlphaFoldDB" id="A0A923SQK4"/>
<comment type="caution">
    <text evidence="1">The sequence shown here is derived from an EMBL/GenBank/DDBJ whole genome shotgun (WGS) entry which is preliminary data.</text>
</comment>
<dbReference type="RefSeq" id="WP_187301541.1">
    <property type="nucleotide sequence ID" value="NZ_JACRYT010000001.1"/>
</dbReference>
<gene>
    <name evidence="1" type="ORF">H9L42_00670</name>
</gene>
<accession>A0A923SQK4</accession>
<name>A0A923SQK4_9FIRM</name>
<organism evidence="1 2">
    <name type="scientific">Zhenpiania hominis</name>
    <dbReference type="NCBI Taxonomy" id="2763644"/>
    <lineage>
        <taxon>Bacteria</taxon>
        <taxon>Bacillati</taxon>
        <taxon>Bacillota</taxon>
        <taxon>Clostridia</taxon>
        <taxon>Peptostreptococcales</taxon>
        <taxon>Anaerovoracaceae</taxon>
        <taxon>Zhenpiania</taxon>
    </lineage>
</organism>
<proteinExistence type="predicted"/>
<keyword evidence="2" id="KW-1185">Reference proteome</keyword>
<dbReference type="Pfam" id="PF20074">
    <property type="entry name" value="DUF6470"/>
    <property type="match status" value="1"/>
</dbReference>
<dbReference type="EMBL" id="JACRYT010000001">
    <property type="protein sequence ID" value="MBC6678344.1"/>
    <property type="molecule type" value="Genomic_DNA"/>
</dbReference>
<reference evidence="1" key="1">
    <citation type="submission" date="2020-08" db="EMBL/GenBank/DDBJ databases">
        <title>Genome public.</title>
        <authorList>
            <person name="Liu C."/>
            <person name="Sun Q."/>
        </authorList>
    </citation>
    <scope>NUCLEOTIDE SEQUENCE</scope>
    <source>
        <strain evidence="1">BX12</strain>
    </source>
</reference>
<evidence type="ECO:0000313" key="2">
    <source>
        <dbReference type="Proteomes" id="UP000602647"/>
    </source>
</evidence>
<protein>
    <submittedName>
        <fullName evidence="1">Uncharacterized protein</fullName>
    </submittedName>
</protein>